<sequence>MQTRYALDGRAKGAKHMCELRDMRISQSSVELRDMRISQSSVELRDMRISQSSVELRDTHHSSTAVIGFASFPLRSLLTSSNIYHLFSFLSELN</sequence>
<organism evidence="1 2">
    <name type="scientific">Canavalia gladiata</name>
    <name type="common">Sword bean</name>
    <name type="synonym">Dolichos gladiatus</name>
    <dbReference type="NCBI Taxonomy" id="3824"/>
    <lineage>
        <taxon>Eukaryota</taxon>
        <taxon>Viridiplantae</taxon>
        <taxon>Streptophyta</taxon>
        <taxon>Embryophyta</taxon>
        <taxon>Tracheophyta</taxon>
        <taxon>Spermatophyta</taxon>
        <taxon>Magnoliopsida</taxon>
        <taxon>eudicotyledons</taxon>
        <taxon>Gunneridae</taxon>
        <taxon>Pentapetalae</taxon>
        <taxon>rosids</taxon>
        <taxon>fabids</taxon>
        <taxon>Fabales</taxon>
        <taxon>Fabaceae</taxon>
        <taxon>Papilionoideae</taxon>
        <taxon>50 kb inversion clade</taxon>
        <taxon>NPAAA clade</taxon>
        <taxon>indigoferoid/millettioid clade</taxon>
        <taxon>Phaseoleae</taxon>
        <taxon>Canavalia</taxon>
    </lineage>
</organism>
<evidence type="ECO:0000313" key="2">
    <source>
        <dbReference type="Proteomes" id="UP001367508"/>
    </source>
</evidence>
<gene>
    <name evidence="1" type="ORF">VNO77_42441</name>
</gene>
<comment type="caution">
    <text evidence="1">The sequence shown here is derived from an EMBL/GenBank/DDBJ whole genome shotgun (WGS) entry which is preliminary data.</text>
</comment>
<dbReference type="AlphaFoldDB" id="A0AAN9JSA3"/>
<reference evidence="1 2" key="1">
    <citation type="submission" date="2024-01" db="EMBL/GenBank/DDBJ databases">
        <title>The genomes of 5 underutilized Papilionoideae crops provide insights into root nodulation and disease resistanc.</title>
        <authorList>
            <person name="Jiang F."/>
        </authorList>
    </citation>
    <scope>NUCLEOTIDE SEQUENCE [LARGE SCALE GENOMIC DNA]</scope>
    <source>
        <strain evidence="1">LVBAO_FW01</strain>
        <tissue evidence="1">Leaves</tissue>
    </source>
</reference>
<name>A0AAN9JSA3_CANGL</name>
<protein>
    <submittedName>
        <fullName evidence="1">Uncharacterized protein</fullName>
    </submittedName>
</protein>
<proteinExistence type="predicted"/>
<dbReference type="EMBL" id="JAYMYQ010000011">
    <property type="protein sequence ID" value="KAK7304560.1"/>
    <property type="molecule type" value="Genomic_DNA"/>
</dbReference>
<dbReference type="Proteomes" id="UP001367508">
    <property type="component" value="Unassembled WGS sequence"/>
</dbReference>
<keyword evidence="2" id="KW-1185">Reference proteome</keyword>
<accession>A0AAN9JSA3</accession>
<evidence type="ECO:0000313" key="1">
    <source>
        <dbReference type="EMBL" id="KAK7304560.1"/>
    </source>
</evidence>